<dbReference type="EMBL" id="VFOQ01000002">
    <property type="protein sequence ID" value="TQL57117.1"/>
    <property type="molecule type" value="Genomic_DNA"/>
</dbReference>
<name>A0A542Z9U0_9MICO</name>
<dbReference type="SUPFAM" id="SSF53474">
    <property type="entry name" value="alpha/beta-Hydrolases"/>
    <property type="match status" value="1"/>
</dbReference>
<dbReference type="OrthoDB" id="2987348at2"/>
<dbReference type="PANTHER" id="PTHR43329">
    <property type="entry name" value="EPOXIDE HYDROLASE"/>
    <property type="match status" value="1"/>
</dbReference>
<accession>A0A542Z9U0</accession>
<proteinExistence type="predicted"/>
<dbReference type="Pfam" id="PF00561">
    <property type="entry name" value="Abhydrolase_1"/>
    <property type="match status" value="1"/>
</dbReference>
<keyword evidence="4" id="KW-1185">Reference proteome</keyword>
<dbReference type="Proteomes" id="UP000319514">
    <property type="component" value="Unassembled WGS sequence"/>
</dbReference>
<evidence type="ECO:0000256" key="1">
    <source>
        <dbReference type="ARBA" id="ARBA00022801"/>
    </source>
</evidence>
<dbReference type="GO" id="GO:0016787">
    <property type="term" value="F:hydrolase activity"/>
    <property type="evidence" value="ECO:0007669"/>
    <property type="project" value="UniProtKB-KW"/>
</dbReference>
<dbReference type="RefSeq" id="WP_141790448.1">
    <property type="nucleotide sequence ID" value="NZ_BAAAKX010000006.1"/>
</dbReference>
<reference evidence="3 4" key="1">
    <citation type="submission" date="2019-06" db="EMBL/GenBank/DDBJ databases">
        <title>Sequencing the genomes of 1000 actinobacteria strains.</title>
        <authorList>
            <person name="Klenk H.-P."/>
        </authorList>
    </citation>
    <scope>NUCLEOTIDE SEQUENCE [LARGE SCALE GENOMIC DNA]</scope>
    <source>
        <strain evidence="3 4">DSM 18082</strain>
    </source>
</reference>
<organism evidence="3 4">
    <name type="scientific">Oryzihumus leptocrescens</name>
    <dbReference type="NCBI Taxonomy" id="297536"/>
    <lineage>
        <taxon>Bacteria</taxon>
        <taxon>Bacillati</taxon>
        <taxon>Actinomycetota</taxon>
        <taxon>Actinomycetes</taxon>
        <taxon>Micrococcales</taxon>
        <taxon>Intrasporangiaceae</taxon>
        <taxon>Oryzihumus</taxon>
    </lineage>
</organism>
<dbReference type="InterPro" id="IPR000639">
    <property type="entry name" value="Epox_hydrolase-like"/>
</dbReference>
<evidence type="ECO:0000313" key="4">
    <source>
        <dbReference type="Proteomes" id="UP000319514"/>
    </source>
</evidence>
<dbReference type="InterPro" id="IPR000073">
    <property type="entry name" value="AB_hydrolase_1"/>
</dbReference>
<evidence type="ECO:0000259" key="2">
    <source>
        <dbReference type="Pfam" id="PF00561"/>
    </source>
</evidence>
<dbReference type="Gene3D" id="3.40.50.1820">
    <property type="entry name" value="alpha/beta hydrolase"/>
    <property type="match status" value="1"/>
</dbReference>
<dbReference type="InterPro" id="IPR029058">
    <property type="entry name" value="AB_hydrolase_fold"/>
</dbReference>
<gene>
    <name evidence="3" type="ORF">FB474_3892</name>
</gene>
<feature type="domain" description="AB hydrolase-1" evidence="2">
    <location>
        <begin position="35"/>
        <end position="287"/>
    </location>
</feature>
<protein>
    <submittedName>
        <fullName evidence="3">Pimeloyl-ACP methyl ester carboxylesterase</fullName>
    </submittedName>
</protein>
<evidence type="ECO:0000313" key="3">
    <source>
        <dbReference type="EMBL" id="TQL57117.1"/>
    </source>
</evidence>
<sequence length="310" mass="34197">MSNDASTVLVDGPWEHRLVAANGARFHVAEMGEGPLVLLLHGFPQFWWAWRHQMTALAEAGYRAAAMDLRGYGGSDKPPRGYDTFTLAADVASMIRSLGETEAVVAGHGWGGWIAWSMPTMQPSVTRAVAALGMPHPLVLRRASFTDPGQMRANAYLGGLQRPFVPERQMTSGPDYVERLLRHWSSPENAWPGDEEAARYCEAMAIPFVAHSAAEYYRWVVRSQLRLDGRRFAARLRRPVEVPVLHLHGVDDGAVVASAATGSRRHVSGPFEEHFLAGVGHFLPEEAPQEVNRLLLRWLAHTAAPRTPAT</sequence>
<dbReference type="AlphaFoldDB" id="A0A542Z9U0"/>
<comment type="caution">
    <text evidence="3">The sequence shown here is derived from an EMBL/GenBank/DDBJ whole genome shotgun (WGS) entry which is preliminary data.</text>
</comment>
<dbReference type="PRINTS" id="PR00412">
    <property type="entry name" value="EPOXHYDRLASE"/>
</dbReference>
<keyword evidence="1" id="KW-0378">Hydrolase</keyword>